<feature type="domain" description="MacB-like periplasmic core" evidence="9">
    <location>
        <begin position="20"/>
        <end position="241"/>
    </location>
</feature>
<evidence type="ECO:0000256" key="4">
    <source>
        <dbReference type="ARBA" id="ARBA00022989"/>
    </source>
</evidence>
<dbReference type="PANTHER" id="PTHR30572:SF4">
    <property type="entry name" value="ABC TRANSPORTER PERMEASE YTRF"/>
    <property type="match status" value="1"/>
</dbReference>
<accession>A0A2N7PM95</accession>
<organism evidence="10 11">
    <name type="scientific">Thermodesulfobacterium geofontis</name>
    <dbReference type="NCBI Taxonomy" id="1295609"/>
    <lineage>
        <taxon>Bacteria</taxon>
        <taxon>Pseudomonadati</taxon>
        <taxon>Thermodesulfobacteriota</taxon>
        <taxon>Thermodesulfobacteria</taxon>
        <taxon>Thermodesulfobacteriales</taxon>
        <taxon>Thermodesulfobacteriaceae</taxon>
        <taxon>Thermodesulfobacterium</taxon>
    </lineage>
</organism>
<evidence type="ECO:0000256" key="1">
    <source>
        <dbReference type="ARBA" id="ARBA00004651"/>
    </source>
</evidence>
<evidence type="ECO:0008006" key="12">
    <source>
        <dbReference type="Google" id="ProtNLM"/>
    </source>
</evidence>
<feature type="domain" description="ABC3 transporter permease C-terminal" evidence="8">
    <location>
        <begin position="282"/>
        <end position="395"/>
    </location>
</feature>
<evidence type="ECO:0000313" key="10">
    <source>
        <dbReference type="EMBL" id="PMP65748.1"/>
    </source>
</evidence>
<comment type="caution">
    <text evidence="10">The sequence shown here is derived from an EMBL/GenBank/DDBJ whole genome shotgun (WGS) entry which is preliminary data.</text>
</comment>
<feature type="transmembrane region" description="Helical" evidence="7">
    <location>
        <begin position="368"/>
        <end position="388"/>
    </location>
</feature>
<comment type="subcellular location">
    <subcellularLocation>
        <location evidence="1">Cell membrane</location>
        <topology evidence="1">Multi-pass membrane protein</topology>
    </subcellularLocation>
</comment>
<name>A0A2N7PM95_9BACT</name>
<dbReference type="Proteomes" id="UP000235460">
    <property type="component" value="Unassembled WGS sequence"/>
</dbReference>
<keyword evidence="2" id="KW-1003">Cell membrane</keyword>
<dbReference type="InterPro" id="IPR003838">
    <property type="entry name" value="ABC3_permease_C"/>
</dbReference>
<dbReference type="Pfam" id="PF02687">
    <property type="entry name" value="FtsX"/>
    <property type="match status" value="1"/>
</dbReference>
<sequence>MFIKYRLLWGGLFHKKLRLLLSVIGIIIGVSSLLLMNSFGESAKLKTLKEIETFGPEVIMVVAGSVRVHGGRAIQTEITTTLKPDDAEALRKVKGIKYLSPVFNGDAIVRYLGNNLTTIINGVNEEYILIRKFPLAEGRNFLKDEIFGYKKVAILGYKVKNQLFGNEDPMGKIILINKLPFRVIGVLAPIGIDASNADQDDQILIPWSVALSALYNVDYIRSIYLSVESLEEISFIEKQINEILLKRHKVSERNKDFQIIKAEDILEVKTQTTKLFSSLVKSISILCLLVGALGVTAIMTLSVNERKKEIGIRKALGAEDRDILLQFLMESIFITLLGGIIGVLVGVAGSLILLPLFNYPLVFPWSPILISSFLTIIFGIIAGIYPAYKATKIDPIILLRQGF</sequence>
<dbReference type="InterPro" id="IPR050250">
    <property type="entry name" value="Macrolide_Exporter_MacB"/>
</dbReference>
<dbReference type="GO" id="GO:0022857">
    <property type="term" value="F:transmembrane transporter activity"/>
    <property type="evidence" value="ECO:0007669"/>
    <property type="project" value="TreeGrafter"/>
</dbReference>
<feature type="transmembrane region" description="Helical" evidence="7">
    <location>
        <begin position="323"/>
        <end position="356"/>
    </location>
</feature>
<keyword evidence="3 7" id="KW-0812">Transmembrane</keyword>
<protein>
    <recommendedName>
        <fullName evidence="12">FtsX-like permease family protein</fullName>
    </recommendedName>
</protein>
<evidence type="ECO:0000256" key="2">
    <source>
        <dbReference type="ARBA" id="ARBA00022475"/>
    </source>
</evidence>
<dbReference type="Pfam" id="PF12704">
    <property type="entry name" value="MacB_PCD"/>
    <property type="match status" value="1"/>
</dbReference>
<reference evidence="10 11" key="1">
    <citation type="submission" date="2018-01" db="EMBL/GenBank/DDBJ databases">
        <title>Metagenomic assembled genomes from two thermal pools in the Uzon Caldera, Kamchatka, Russia.</title>
        <authorList>
            <person name="Wilkins L."/>
            <person name="Ettinger C."/>
        </authorList>
    </citation>
    <scope>NUCLEOTIDE SEQUENCE [LARGE SCALE GENOMIC DNA]</scope>
    <source>
        <strain evidence="10">ZAV-08</strain>
    </source>
</reference>
<evidence type="ECO:0000313" key="11">
    <source>
        <dbReference type="Proteomes" id="UP000235460"/>
    </source>
</evidence>
<proteinExistence type="inferred from homology"/>
<keyword evidence="4 7" id="KW-1133">Transmembrane helix</keyword>
<gene>
    <name evidence="10" type="ORF">C0190_06410</name>
</gene>
<feature type="transmembrane region" description="Helical" evidence="7">
    <location>
        <begin position="283"/>
        <end position="303"/>
    </location>
</feature>
<keyword evidence="5 7" id="KW-0472">Membrane</keyword>
<evidence type="ECO:0000259" key="9">
    <source>
        <dbReference type="Pfam" id="PF12704"/>
    </source>
</evidence>
<evidence type="ECO:0000256" key="6">
    <source>
        <dbReference type="ARBA" id="ARBA00038076"/>
    </source>
</evidence>
<feature type="transmembrane region" description="Helical" evidence="7">
    <location>
        <begin position="20"/>
        <end position="39"/>
    </location>
</feature>
<evidence type="ECO:0000256" key="7">
    <source>
        <dbReference type="SAM" id="Phobius"/>
    </source>
</evidence>
<dbReference type="GO" id="GO:0005886">
    <property type="term" value="C:plasma membrane"/>
    <property type="evidence" value="ECO:0007669"/>
    <property type="project" value="UniProtKB-SubCell"/>
</dbReference>
<evidence type="ECO:0000259" key="8">
    <source>
        <dbReference type="Pfam" id="PF02687"/>
    </source>
</evidence>
<evidence type="ECO:0000256" key="3">
    <source>
        <dbReference type="ARBA" id="ARBA00022692"/>
    </source>
</evidence>
<comment type="similarity">
    <text evidence="6">Belongs to the ABC-4 integral membrane protein family.</text>
</comment>
<evidence type="ECO:0000256" key="5">
    <source>
        <dbReference type="ARBA" id="ARBA00023136"/>
    </source>
</evidence>
<dbReference type="EMBL" id="PNIK01000091">
    <property type="protein sequence ID" value="PMP65748.1"/>
    <property type="molecule type" value="Genomic_DNA"/>
</dbReference>
<dbReference type="AlphaFoldDB" id="A0A2N7PM95"/>
<dbReference type="PANTHER" id="PTHR30572">
    <property type="entry name" value="MEMBRANE COMPONENT OF TRANSPORTER-RELATED"/>
    <property type="match status" value="1"/>
</dbReference>
<dbReference type="InterPro" id="IPR025857">
    <property type="entry name" value="MacB_PCD"/>
</dbReference>